<evidence type="ECO:0000313" key="6">
    <source>
        <dbReference type="Proteomes" id="UP000824132"/>
    </source>
</evidence>
<dbReference type="GO" id="GO:0009025">
    <property type="term" value="F:tagatose-bisphosphate aldolase activity"/>
    <property type="evidence" value="ECO:0007669"/>
    <property type="project" value="TreeGrafter"/>
</dbReference>
<evidence type="ECO:0000313" key="5">
    <source>
        <dbReference type="EMBL" id="HIZ03178.1"/>
    </source>
</evidence>
<feature type="binding site" evidence="3">
    <location>
        <position position="133"/>
    </location>
    <ligand>
        <name>Zn(2+)</name>
        <dbReference type="ChEBI" id="CHEBI:29105"/>
        <label>2</label>
    </ligand>
</feature>
<comment type="cofactor">
    <cofactor evidence="3">
        <name>Zn(2+)</name>
        <dbReference type="ChEBI" id="CHEBI:29105"/>
    </cofactor>
    <text evidence="3">Binds 2 Zn(2+) ions per subunit. One is catalytic and the other provides a structural contribution.</text>
</comment>
<dbReference type="AlphaFoldDB" id="A0A9D2CYH8"/>
<feature type="active site" description="Proton donor" evidence="1">
    <location>
        <position position="81"/>
    </location>
</feature>
<feature type="binding site" evidence="3">
    <location>
        <position position="82"/>
    </location>
    <ligand>
        <name>Zn(2+)</name>
        <dbReference type="ChEBI" id="CHEBI:29105"/>
        <label>1</label>
        <note>catalytic</note>
    </ligand>
</feature>
<comment type="caution">
    <text evidence="5">The sequence shown here is derived from an EMBL/GenBank/DDBJ whole genome shotgun (WGS) entry which is preliminary data.</text>
</comment>
<evidence type="ECO:0000256" key="4">
    <source>
        <dbReference type="SAM" id="MobiDB-lite"/>
    </source>
</evidence>
<accession>A0A9D2CYH8</accession>
<dbReference type="GO" id="GO:0005975">
    <property type="term" value="P:carbohydrate metabolic process"/>
    <property type="evidence" value="ECO:0007669"/>
    <property type="project" value="InterPro"/>
</dbReference>
<dbReference type="PIRSF" id="PIRSF001359">
    <property type="entry name" value="F_bP_aldolase_II"/>
    <property type="match status" value="1"/>
</dbReference>
<protein>
    <submittedName>
        <fullName evidence="5">Class II fructose-bisphosphate aldolase</fullName>
    </submittedName>
</protein>
<proteinExistence type="predicted"/>
<dbReference type="EMBL" id="DXCL01000016">
    <property type="protein sequence ID" value="HIZ03178.1"/>
    <property type="molecule type" value="Genomic_DNA"/>
</dbReference>
<dbReference type="Pfam" id="PF01116">
    <property type="entry name" value="F_bP_aldolase"/>
    <property type="match status" value="1"/>
</dbReference>
<feature type="compositionally biased region" description="Basic and acidic residues" evidence="4">
    <location>
        <begin position="138"/>
        <end position="153"/>
    </location>
</feature>
<organism evidence="5 6">
    <name type="scientific">Candidatus Borkfalkia avistercoris</name>
    <dbReference type="NCBI Taxonomy" id="2838504"/>
    <lineage>
        <taxon>Bacteria</taxon>
        <taxon>Bacillati</taxon>
        <taxon>Bacillota</taxon>
        <taxon>Clostridia</taxon>
        <taxon>Christensenellales</taxon>
        <taxon>Christensenellaceae</taxon>
        <taxon>Candidatus Borkfalkia</taxon>
    </lineage>
</organism>
<reference evidence="5" key="2">
    <citation type="submission" date="2021-04" db="EMBL/GenBank/DDBJ databases">
        <authorList>
            <person name="Gilroy R."/>
        </authorList>
    </citation>
    <scope>NUCLEOTIDE SEQUENCE</scope>
    <source>
        <strain evidence="5">CHK187-5294</strain>
    </source>
</reference>
<keyword evidence="3" id="KW-0479">Metal-binding</keyword>
<feature type="region of interest" description="Disordered" evidence="4">
    <location>
        <begin position="133"/>
        <end position="155"/>
    </location>
</feature>
<reference evidence="5" key="1">
    <citation type="journal article" date="2021" name="PeerJ">
        <title>Extensive microbial diversity within the chicken gut microbiome revealed by metagenomics and culture.</title>
        <authorList>
            <person name="Gilroy R."/>
            <person name="Ravi A."/>
            <person name="Getino M."/>
            <person name="Pursley I."/>
            <person name="Horton D.L."/>
            <person name="Alikhan N.F."/>
            <person name="Baker D."/>
            <person name="Gharbi K."/>
            <person name="Hall N."/>
            <person name="Watson M."/>
            <person name="Adriaenssens E.M."/>
            <person name="Foster-Nyarko E."/>
            <person name="Jarju S."/>
            <person name="Secka A."/>
            <person name="Antonio M."/>
            <person name="Oren A."/>
            <person name="Chaudhuri R.R."/>
            <person name="La Ragione R."/>
            <person name="Hildebrand F."/>
            <person name="Pallen M.J."/>
        </authorList>
    </citation>
    <scope>NUCLEOTIDE SEQUENCE</scope>
    <source>
        <strain evidence="5">CHK187-5294</strain>
    </source>
</reference>
<gene>
    <name evidence="5" type="ORF">H9727_02720</name>
</gene>
<feature type="binding site" evidence="2">
    <location>
        <begin position="210"/>
        <end position="212"/>
    </location>
    <ligand>
        <name>dihydroxyacetone phosphate</name>
        <dbReference type="ChEBI" id="CHEBI:57642"/>
    </ligand>
</feature>
<feature type="binding site" evidence="3">
    <location>
        <position position="103"/>
    </location>
    <ligand>
        <name>Zn(2+)</name>
        <dbReference type="ChEBI" id="CHEBI:29105"/>
        <label>2</label>
    </ligand>
</feature>
<dbReference type="PANTHER" id="PTHR30304">
    <property type="entry name" value="D-TAGATOSE-1,6-BISPHOSPHATE ALDOLASE"/>
    <property type="match status" value="1"/>
</dbReference>
<dbReference type="InterPro" id="IPR000771">
    <property type="entry name" value="FBA_II"/>
</dbReference>
<keyword evidence="3" id="KW-0862">Zinc</keyword>
<dbReference type="GO" id="GO:0005829">
    <property type="term" value="C:cytosol"/>
    <property type="evidence" value="ECO:0007669"/>
    <property type="project" value="TreeGrafter"/>
</dbReference>
<feature type="binding site" evidence="3">
    <location>
        <position position="209"/>
    </location>
    <ligand>
        <name>Zn(2+)</name>
        <dbReference type="ChEBI" id="CHEBI:29105"/>
        <label>1</label>
        <note>catalytic</note>
    </ligand>
</feature>
<dbReference type="InterPro" id="IPR013785">
    <property type="entry name" value="Aldolase_TIM"/>
</dbReference>
<dbReference type="Proteomes" id="UP000824132">
    <property type="component" value="Unassembled WGS sequence"/>
</dbReference>
<dbReference type="Gene3D" id="3.20.20.70">
    <property type="entry name" value="Aldolase class I"/>
    <property type="match status" value="1"/>
</dbReference>
<dbReference type="SUPFAM" id="SSF51569">
    <property type="entry name" value="Aldolase"/>
    <property type="match status" value="1"/>
</dbReference>
<evidence type="ECO:0000256" key="1">
    <source>
        <dbReference type="PIRSR" id="PIRSR001359-1"/>
    </source>
</evidence>
<sequence>MLASLREVIEISKKKKAAVGAFNTPNLECLLAVLDAAESLNVPVICSHAQLHESVAPLDKIGPVMLELAKRSKVPVCVHLDHGEDFEYCKRAVDLGFTSVMIDYSARPYEENVKGTREAVDYAHAHGADVEAELGRLPNREGGGEAGQERPEDLYTDPELVPDYLRKTGVDALAIAFGTAHGIYKVKPVLNMDVITKVREKTNIPLVMHGGSGISHEEYREVIRRGVNKINYYTYMSYAGYAAAKAHAEAQPAGFFHDMALSAQKAMEENALTTLKVFSNL</sequence>
<dbReference type="InterPro" id="IPR050246">
    <property type="entry name" value="Class_II_FBP_aldolase"/>
</dbReference>
<feature type="binding site" evidence="3">
    <location>
        <position position="181"/>
    </location>
    <ligand>
        <name>Zn(2+)</name>
        <dbReference type="ChEBI" id="CHEBI:29105"/>
        <label>1</label>
        <note>catalytic</note>
    </ligand>
</feature>
<feature type="binding site" evidence="2">
    <location>
        <position position="182"/>
    </location>
    <ligand>
        <name>dihydroxyacetone phosphate</name>
        <dbReference type="ChEBI" id="CHEBI:57642"/>
    </ligand>
</feature>
<evidence type="ECO:0000256" key="2">
    <source>
        <dbReference type="PIRSR" id="PIRSR001359-2"/>
    </source>
</evidence>
<name>A0A9D2CYH8_9FIRM</name>
<dbReference type="PANTHER" id="PTHR30304:SF0">
    <property type="entry name" value="D-TAGATOSE-1,6-BISPHOSPHATE ALDOLASE SUBUNIT GATY-RELATED"/>
    <property type="match status" value="1"/>
</dbReference>
<dbReference type="NCBIfam" id="TIGR00167">
    <property type="entry name" value="cbbA"/>
    <property type="match status" value="1"/>
</dbReference>
<dbReference type="CDD" id="cd00947">
    <property type="entry name" value="TBP_aldolase_IIB"/>
    <property type="match status" value="1"/>
</dbReference>
<feature type="binding site" evidence="2">
    <location>
        <begin position="231"/>
        <end position="234"/>
    </location>
    <ligand>
        <name>dihydroxyacetone phosphate</name>
        <dbReference type="ChEBI" id="CHEBI:57642"/>
    </ligand>
</feature>
<dbReference type="GO" id="GO:0008270">
    <property type="term" value="F:zinc ion binding"/>
    <property type="evidence" value="ECO:0007669"/>
    <property type="project" value="InterPro"/>
</dbReference>
<evidence type="ECO:0000256" key="3">
    <source>
        <dbReference type="PIRSR" id="PIRSR001359-3"/>
    </source>
</evidence>